<reference evidence="3" key="1">
    <citation type="submission" date="2024-06" db="EMBL/GenBank/DDBJ databases">
        <title>Multi-omics analyses provide insights into the biosynthesis of the anticancer antibiotic pleurotin in Hohenbuehelia grisea.</title>
        <authorList>
            <person name="Weaver J.A."/>
            <person name="Alberti F."/>
        </authorList>
    </citation>
    <scope>NUCLEOTIDE SEQUENCE [LARGE SCALE GENOMIC DNA]</scope>
    <source>
        <strain evidence="3">T-177</strain>
    </source>
</reference>
<proteinExistence type="predicted"/>
<protein>
    <submittedName>
        <fullName evidence="2">Uncharacterized protein</fullName>
    </submittedName>
</protein>
<feature type="compositionally biased region" description="Polar residues" evidence="1">
    <location>
        <begin position="232"/>
        <end position="250"/>
    </location>
</feature>
<name>A0ABR3IT64_9AGAR</name>
<organism evidence="2 3">
    <name type="scientific">Hohenbuehelia grisea</name>
    <dbReference type="NCBI Taxonomy" id="104357"/>
    <lineage>
        <taxon>Eukaryota</taxon>
        <taxon>Fungi</taxon>
        <taxon>Dikarya</taxon>
        <taxon>Basidiomycota</taxon>
        <taxon>Agaricomycotina</taxon>
        <taxon>Agaricomycetes</taxon>
        <taxon>Agaricomycetidae</taxon>
        <taxon>Agaricales</taxon>
        <taxon>Pleurotineae</taxon>
        <taxon>Pleurotaceae</taxon>
        <taxon>Hohenbuehelia</taxon>
    </lineage>
</organism>
<feature type="region of interest" description="Disordered" evidence="1">
    <location>
        <begin position="1"/>
        <end position="153"/>
    </location>
</feature>
<feature type="compositionally biased region" description="Polar residues" evidence="1">
    <location>
        <begin position="56"/>
        <end position="65"/>
    </location>
</feature>
<comment type="caution">
    <text evidence="2">The sequence shown here is derived from an EMBL/GenBank/DDBJ whole genome shotgun (WGS) entry which is preliminary data.</text>
</comment>
<feature type="compositionally biased region" description="Low complexity" evidence="1">
    <location>
        <begin position="29"/>
        <end position="55"/>
    </location>
</feature>
<feature type="region of interest" description="Disordered" evidence="1">
    <location>
        <begin position="166"/>
        <end position="268"/>
    </location>
</feature>
<dbReference type="Proteomes" id="UP001556367">
    <property type="component" value="Unassembled WGS sequence"/>
</dbReference>
<evidence type="ECO:0000313" key="3">
    <source>
        <dbReference type="Proteomes" id="UP001556367"/>
    </source>
</evidence>
<evidence type="ECO:0000313" key="2">
    <source>
        <dbReference type="EMBL" id="KAL0946454.1"/>
    </source>
</evidence>
<feature type="compositionally biased region" description="Basic and acidic residues" evidence="1">
    <location>
        <begin position="107"/>
        <end position="125"/>
    </location>
</feature>
<feature type="compositionally biased region" description="Low complexity" evidence="1">
    <location>
        <begin position="213"/>
        <end position="226"/>
    </location>
</feature>
<feature type="compositionally biased region" description="Acidic residues" evidence="1">
    <location>
        <begin position="137"/>
        <end position="148"/>
    </location>
</feature>
<accession>A0ABR3IT64</accession>
<sequence length="268" mass="28847">MPLNSIIPRPASSHGTPSRPLHLDIPRRPSTSSSADSPLESSSSSTPSILTLSSSAQSPSGTPLSVQFAPLPDLSKRKKRYHQPLGVAARSEMMRRRRGNMNADEPDNGRFQREHGHRASGERGRYRYQRQRTVMGDVEDEDEDESGEDPLLVLGRMVKGAGKSLWRKVAQKKAGQEGKNGDGEGSPQMEDQNEEKKDQVDVSAMDSADVTLSPTSSDSAASSPATVIVDSAPSSPNTPVAPRRSNSLTASIKRRRSDSAGSFAARAT</sequence>
<keyword evidence="3" id="KW-1185">Reference proteome</keyword>
<dbReference type="EMBL" id="JASNQZ010000015">
    <property type="protein sequence ID" value="KAL0946454.1"/>
    <property type="molecule type" value="Genomic_DNA"/>
</dbReference>
<evidence type="ECO:0000256" key="1">
    <source>
        <dbReference type="SAM" id="MobiDB-lite"/>
    </source>
</evidence>
<gene>
    <name evidence="2" type="ORF">HGRIS_012677</name>
</gene>